<dbReference type="PANTHER" id="PTHR15503">
    <property type="entry name" value="LDOC1 RELATED"/>
    <property type="match status" value="1"/>
</dbReference>
<dbReference type="Gene3D" id="3.10.10.10">
    <property type="entry name" value="HIV Type 1 Reverse Transcriptase, subunit A, domain 1"/>
    <property type="match status" value="1"/>
</dbReference>
<dbReference type="SUPFAM" id="SSF50630">
    <property type="entry name" value="Acid proteases"/>
    <property type="match status" value="1"/>
</dbReference>
<dbReference type="EMBL" id="BQNB010014550">
    <property type="protein sequence ID" value="GJT29520.1"/>
    <property type="molecule type" value="Genomic_DNA"/>
</dbReference>
<dbReference type="CDD" id="cd00303">
    <property type="entry name" value="retropepsin_like"/>
    <property type="match status" value="1"/>
</dbReference>
<dbReference type="InterPro" id="IPR032567">
    <property type="entry name" value="RTL1-rel"/>
</dbReference>
<dbReference type="InterPro" id="IPR001969">
    <property type="entry name" value="Aspartic_peptidase_AS"/>
</dbReference>
<gene>
    <name evidence="1" type="ORF">Tco_0909795</name>
</gene>
<keyword evidence="1" id="KW-0695">RNA-directed DNA polymerase</keyword>
<dbReference type="Proteomes" id="UP001151760">
    <property type="component" value="Unassembled WGS sequence"/>
</dbReference>
<sequence>MRAEASRDPKVVTGTFSLNNSFATVLFDSGADFSFISTEFVSLLNVKSSIVNPSYVIEIADGKKVEVDRIIRGCKLELGNSLFTIDLIPLGHGSFDVIVGLVELSKNKAVISGLPPRRQVEFRIDLIPGAMPVAKSPYRLAPSEMQELSGQLQELQDKGFIRPSHSPWGAPVLFVKKKDGSFRMCIRFIGNSRDDVQSGLVTVVASVTMKN</sequence>
<dbReference type="InterPro" id="IPR043502">
    <property type="entry name" value="DNA/RNA_pol_sf"/>
</dbReference>
<dbReference type="GO" id="GO:0003964">
    <property type="term" value="F:RNA-directed DNA polymerase activity"/>
    <property type="evidence" value="ECO:0007669"/>
    <property type="project" value="UniProtKB-KW"/>
</dbReference>
<dbReference type="PROSITE" id="PS00141">
    <property type="entry name" value="ASP_PROTEASE"/>
    <property type="match status" value="1"/>
</dbReference>
<dbReference type="PANTHER" id="PTHR15503:SF45">
    <property type="entry name" value="RNA-DIRECTED DNA POLYMERASE HOMOLOG"/>
    <property type="match status" value="1"/>
</dbReference>
<dbReference type="InterPro" id="IPR021109">
    <property type="entry name" value="Peptidase_aspartic_dom_sf"/>
</dbReference>
<dbReference type="SUPFAM" id="SSF56672">
    <property type="entry name" value="DNA/RNA polymerases"/>
    <property type="match status" value="1"/>
</dbReference>
<keyword evidence="1" id="KW-0548">Nucleotidyltransferase</keyword>
<reference evidence="1" key="1">
    <citation type="journal article" date="2022" name="Int. J. Mol. Sci.">
        <title>Draft Genome of Tanacetum Coccineum: Genomic Comparison of Closely Related Tanacetum-Family Plants.</title>
        <authorList>
            <person name="Yamashiro T."/>
            <person name="Shiraishi A."/>
            <person name="Nakayama K."/>
            <person name="Satake H."/>
        </authorList>
    </citation>
    <scope>NUCLEOTIDE SEQUENCE</scope>
</reference>
<comment type="caution">
    <text evidence="1">The sequence shown here is derived from an EMBL/GenBank/DDBJ whole genome shotgun (WGS) entry which is preliminary data.</text>
</comment>
<protein>
    <submittedName>
        <fullName evidence="1">Reverse transcriptase domain-containing protein</fullName>
    </submittedName>
</protein>
<organism evidence="1 2">
    <name type="scientific">Tanacetum coccineum</name>
    <dbReference type="NCBI Taxonomy" id="301880"/>
    <lineage>
        <taxon>Eukaryota</taxon>
        <taxon>Viridiplantae</taxon>
        <taxon>Streptophyta</taxon>
        <taxon>Embryophyta</taxon>
        <taxon>Tracheophyta</taxon>
        <taxon>Spermatophyta</taxon>
        <taxon>Magnoliopsida</taxon>
        <taxon>eudicotyledons</taxon>
        <taxon>Gunneridae</taxon>
        <taxon>Pentapetalae</taxon>
        <taxon>asterids</taxon>
        <taxon>campanulids</taxon>
        <taxon>Asterales</taxon>
        <taxon>Asteraceae</taxon>
        <taxon>Asteroideae</taxon>
        <taxon>Anthemideae</taxon>
        <taxon>Anthemidinae</taxon>
        <taxon>Tanacetum</taxon>
    </lineage>
</organism>
<keyword evidence="1" id="KW-0808">Transferase</keyword>
<dbReference type="Gene3D" id="2.40.70.10">
    <property type="entry name" value="Acid Proteases"/>
    <property type="match status" value="1"/>
</dbReference>
<evidence type="ECO:0000313" key="1">
    <source>
        <dbReference type="EMBL" id="GJT29520.1"/>
    </source>
</evidence>
<reference evidence="1" key="2">
    <citation type="submission" date="2022-01" db="EMBL/GenBank/DDBJ databases">
        <authorList>
            <person name="Yamashiro T."/>
            <person name="Shiraishi A."/>
            <person name="Satake H."/>
            <person name="Nakayama K."/>
        </authorList>
    </citation>
    <scope>NUCLEOTIDE SEQUENCE</scope>
</reference>
<keyword evidence="2" id="KW-1185">Reference proteome</keyword>
<evidence type="ECO:0000313" key="2">
    <source>
        <dbReference type="Proteomes" id="UP001151760"/>
    </source>
</evidence>
<name>A0ABQ5CR01_9ASTR</name>
<accession>A0ABQ5CR01</accession>
<dbReference type="Pfam" id="PF08284">
    <property type="entry name" value="RVP_2"/>
    <property type="match status" value="1"/>
</dbReference>
<proteinExistence type="predicted"/>